<evidence type="ECO:0000313" key="2">
    <source>
        <dbReference type="Proteomes" id="UP000717328"/>
    </source>
</evidence>
<gene>
    <name evidence="1" type="ORF">H0H81_003033</name>
</gene>
<accession>A0A9P7KGI1</accession>
<protein>
    <submittedName>
        <fullName evidence="1">Uncharacterized protein</fullName>
    </submittedName>
</protein>
<name>A0A9P7KGI1_9AGAR</name>
<proteinExistence type="predicted"/>
<reference evidence="1" key="1">
    <citation type="submission" date="2021-02" db="EMBL/GenBank/DDBJ databases">
        <authorList>
            <person name="Nieuwenhuis M."/>
            <person name="Van De Peppel L.J.J."/>
        </authorList>
    </citation>
    <scope>NUCLEOTIDE SEQUENCE</scope>
    <source>
        <strain evidence="1">D49</strain>
    </source>
</reference>
<dbReference type="OrthoDB" id="3053346at2759"/>
<dbReference type="Proteomes" id="UP000717328">
    <property type="component" value="Unassembled WGS sequence"/>
</dbReference>
<evidence type="ECO:0000313" key="1">
    <source>
        <dbReference type="EMBL" id="KAG5649573.1"/>
    </source>
</evidence>
<reference evidence="1" key="2">
    <citation type="submission" date="2021-10" db="EMBL/GenBank/DDBJ databases">
        <title>Phylogenomics reveals ancestral predisposition of the termite-cultivated fungus Termitomyces towards a domesticated lifestyle.</title>
        <authorList>
            <person name="Auxier B."/>
            <person name="Grum-Grzhimaylo A."/>
            <person name="Cardenas M.E."/>
            <person name="Lodge J.D."/>
            <person name="Laessoe T."/>
            <person name="Pedersen O."/>
            <person name="Smith M.E."/>
            <person name="Kuyper T.W."/>
            <person name="Franco-Molano E.A."/>
            <person name="Baroni T.J."/>
            <person name="Aanen D.K."/>
        </authorList>
    </citation>
    <scope>NUCLEOTIDE SEQUENCE</scope>
    <source>
        <strain evidence="1">D49</strain>
    </source>
</reference>
<dbReference type="AlphaFoldDB" id="A0A9P7KGI1"/>
<dbReference type="EMBL" id="JABCKI010000864">
    <property type="protein sequence ID" value="KAG5649573.1"/>
    <property type="molecule type" value="Genomic_DNA"/>
</dbReference>
<keyword evidence="2" id="KW-1185">Reference proteome</keyword>
<comment type="caution">
    <text evidence="1">The sequence shown here is derived from an EMBL/GenBank/DDBJ whole genome shotgun (WGS) entry which is preliminary data.</text>
</comment>
<organism evidence="1 2">
    <name type="scientific">Sphagnurus paluster</name>
    <dbReference type="NCBI Taxonomy" id="117069"/>
    <lineage>
        <taxon>Eukaryota</taxon>
        <taxon>Fungi</taxon>
        <taxon>Dikarya</taxon>
        <taxon>Basidiomycota</taxon>
        <taxon>Agaricomycotina</taxon>
        <taxon>Agaricomycetes</taxon>
        <taxon>Agaricomycetidae</taxon>
        <taxon>Agaricales</taxon>
        <taxon>Tricholomatineae</taxon>
        <taxon>Lyophyllaceae</taxon>
        <taxon>Sphagnurus</taxon>
    </lineage>
</organism>
<sequence>MDSSLFIDKDSEIYQLGFLESSENTERVYCIGENGLTIDDNGTFIDLMPANTTYVVIRLDPVGTLASLEDEETLAKAALLPSKKYVGYINMVHDDAQFQSVDVRLLRQGLPEDSPYEFATPEMSVPVLPNTKHPSSREPLVPSRPLPWQDCYHVSFDVVSLRIPTLYVDAAPATTLPLDKIG</sequence>